<dbReference type="SUPFAM" id="SSF102114">
    <property type="entry name" value="Radical SAM enzymes"/>
    <property type="match status" value="1"/>
</dbReference>
<dbReference type="InterPro" id="IPR058240">
    <property type="entry name" value="rSAM_sf"/>
</dbReference>
<dbReference type="SFLD" id="SFLDG01061">
    <property type="entry name" value="methylthiotransferase"/>
    <property type="match status" value="1"/>
</dbReference>
<dbReference type="GO" id="GO:0103039">
    <property type="term" value="F:protein methylthiotransferase activity"/>
    <property type="evidence" value="ECO:0007669"/>
    <property type="project" value="UniProtKB-EC"/>
</dbReference>
<keyword evidence="4 8" id="KW-0949">S-adenosyl-L-methionine</keyword>
<feature type="binding site" evidence="8">
    <location>
        <position position="149"/>
    </location>
    <ligand>
        <name>[4Fe-4S] cluster</name>
        <dbReference type="ChEBI" id="CHEBI:49883"/>
        <label>2</label>
        <note>4Fe-4S-S-AdoMet</note>
    </ligand>
</feature>
<dbReference type="NCBIfam" id="TIGR01125">
    <property type="entry name" value="30S ribosomal protein S12 methylthiotransferase RimO"/>
    <property type="match status" value="1"/>
</dbReference>
<feature type="binding site" evidence="8">
    <location>
        <position position="81"/>
    </location>
    <ligand>
        <name>[4Fe-4S] cluster</name>
        <dbReference type="ChEBI" id="CHEBI:49883"/>
        <label>1</label>
    </ligand>
</feature>
<dbReference type="SFLD" id="SFLDG01082">
    <property type="entry name" value="B12-binding_domain_containing"/>
    <property type="match status" value="1"/>
</dbReference>
<reference evidence="12 13" key="1">
    <citation type="submission" date="2017-06" db="EMBL/GenBank/DDBJ databases">
        <title>Novel microbial phyla capable of carbon fixation and sulfur reduction in deep-sea sediments.</title>
        <authorList>
            <person name="Huang J."/>
            <person name="Baker B."/>
            <person name="Wang Y."/>
        </authorList>
    </citation>
    <scope>NUCLEOTIDE SEQUENCE [LARGE SCALE GENOMIC DNA]</scope>
    <source>
        <strain evidence="12">B3_LCP</strain>
    </source>
</reference>
<dbReference type="Proteomes" id="UP000319619">
    <property type="component" value="Unassembled WGS sequence"/>
</dbReference>
<dbReference type="InterPro" id="IPR023404">
    <property type="entry name" value="rSAM_horseshoe"/>
</dbReference>
<evidence type="ECO:0000259" key="9">
    <source>
        <dbReference type="PROSITE" id="PS50926"/>
    </source>
</evidence>
<evidence type="ECO:0000256" key="1">
    <source>
        <dbReference type="ARBA" id="ARBA00022485"/>
    </source>
</evidence>
<dbReference type="InterPro" id="IPR038135">
    <property type="entry name" value="Methylthiotransferase_N_sf"/>
</dbReference>
<feature type="binding site" evidence="8">
    <location>
        <position position="47"/>
    </location>
    <ligand>
        <name>[4Fe-4S] cluster</name>
        <dbReference type="ChEBI" id="CHEBI:49883"/>
        <label>1</label>
    </ligand>
</feature>
<feature type="domain" description="MTTase N-terminal" evidence="10">
    <location>
        <begin position="2"/>
        <end position="118"/>
    </location>
</feature>
<dbReference type="Gene3D" id="3.40.50.12160">
    <property type="entry name" value="Methylthiotransferase, N-terminal domain"/>
    <property type="match status" value="1"/>
</dbReference>
<dbReference type="HAMAP" id="MF_01865">
    <property type="entry name" value="MTTase_RimO"/>
    <property type="match status" value="1"/>
</dbReference>
<dbReference type="GO" id="GO:0046872">
    <property type="term" value="F:metal ion binding"/>
    <property type="evidence" value="ECO:0007669"/>
    <property type="project" value="UniProtKB-KW"/>
</dbReference>
<feature type="domain" description="TRAM" evidence="9">
    <location>
        <begin position="367"/>
        <end position="432"/>
    </location>
</feature>
<dbReference type="SFLD" id="SFLDS00029">
    <property type="entry name" value="Radical_SAM"/>
    <property type="match status" value="1"/>
</dbReference>
<feature type="binding site" evidence="8">
    <location>
        <position position="152"/>
    </location>
    <ligand>
        <name>[4Fe-4S] cluster</name>
        <dbReference type="ChEBI" id="CHEBI:49883"/>
        <label>2</label>
        <note>4Fe-4S-S-AdoMet</note>
    </ligand>
</feature>
<dbReference type="EMBL" id="NJBN01000003">
    <property type="protein sequence ID" value="TKJ41270.1"/>
    <property type="molecule type" value="Genomic_DNA"/>
</dbReference>
<dbReference type="GO" id="GO:0051539">
    <property type="term" value="F:4 iron, 4 sulfur cluster binding"/>
    <property type="evidence" value="ECO:0007669"/>
    <property type="project" value="UniProtKB-UniRule"/>
</dbReference>
<proteinExistence type="inferred from homology"/>
<evidence type="ECO:0000256" key="8">
    <source>
        <dbReference type="HAMAP-Rule" id="MF_01865"/>
    </source>
</evidence>
<dbReference type="InterPro" id="IPR002792">
    <property type="entry name" value="TRAM_dom"/>
</dbReference>
<dbReference type="PROSITE" id="PS01278">
    <property type="entry name" value="MTTASE_RADICAL"/>
    <property type="match status" value="1"/>
</dbReference>
<dbReference type="Pfam" id="PF00919">
    <property type="entry name" value="UPF0004"/>
    <property type="match status" value="1"/>
</dbReference>
<keyword evidence="5 8" id="KW-0479">Metal-binding</keyword>
<keyword evidence="12" id="KW-0687">Ribonucleoprotein</keyword>
<evidence type="ECO:0000256" key="2">
    <source>
        <dbReference type="ARBA" id="ARBA00022490"/>
    </source>
</evidence>
<dbReference type="PROSITE" id="PS51449">
    <property type="entry name" value="MTTASE_N"/>
    <property type="match status" value="1"/>
</dbReference>
<evidence type="ECO:0000313" key="13">
    <source>
        <dbReference type="Proteomes" id="UP000319619"/>
    </source>
</evidence>
<dbReference type="Pfam" id="PF04055">
    <property type="entry name" value="Radical_SAM"/>
    <property type="match status" value="1"/>
</dbReference>
<dbReference type="GO" id="GO:0006400">
    <property type="term" value="P:tRNA modification"/>
    <property type="evidence" value="ECO:0007669"/>
    <property type="project" value="InterPro"/>
</dbReference>
<evidence type="ECO:0000256" key="4">
    <source>
        <dbReference type="ARBA" id="ARBA00022691"/>
    </source>
</evidence>
<dbReference type="AlphaFoldDB" id="A0A532V221"/>
<comment type="cofactor">
    <cofactor evidence="8">
        <name>[4Fe-4S] cluster</name>
        <dbReference type="ChEBI" id="CHEBI:49883"/>
    </cofactor>
    <text evidence="8">Binds 2 [4Fe-4S] clusters. One cluster is coordinated with 3 cysteines and an exchangeable S-adenosyl-L-methionine.</text>
</comment>
<comment type="similarity">
    <text evidence="8">Belongs to the methylthiotransferase family. RimO subfamily.</text>
</comment>
<evidence type="ECO:0000256" key="6">
    <source>
        <dbReference type="ARBA" id="ARBA00023004"/>
    </source>
</evidence>
<dbReference type="InterPro" id="IPR005840">
    <property type="entry name" value="Ribosomal_uS12_MeSTrfase_RimO"/>
</dbReference>
<dbReference type="InterPro" id="IPR006638">
    <property type="entry name" value="Elp3/MiaA/NifB-like_rSAM"/>
</dbReference>
<evidence type="ECO:0000313" key="12">
    <source>
        <dbReference type="EMBL" id="TKJ41270.1"/>
    </source>
</evidence>
<dbReference type="InterPro" id="IPR020612">
    <property type="entry name" value="Methylthiotransferase_CS"/>
</dbReference>
<comment type="subcellular location">
    <subcellularLocation>
        <location evidence="8">Cytoplasm</location>
    </subcellularLocation>
</comment>
<accession>A0A532V221</accession>
<evidence type="ECO:0000256" key="7">
    <source>
        <dbReference type="ARBA" id="ARBA00023014"/>
    </source>
</evidence>
<evidence type="ECO:0000256" key="5">
    <source>
        <dbReference type="ARBA" id="ARBA00022723"/>
    </source>
</evidence>
<keyword evidence="12" id="KW-0689">Ribosomal protein</keyword>
<dbReference type="Gene3D" id="2.40.50.140">
    <property type="entry name" value="Nucleic acid-binding proteins"/>
    <property type="match status" value="1"/>
</dbReference>
<dbReference type="InterPro" id="IPR005839">
    <property type="entry name" value="Methylthiotransferase"/>
</dbReference>
<sequence>MNRLYLHNLGCAKNQIDGELLAGWARNGSLKLTTDPYEAEIIVVNTCAFIEDAKNEAIDAILDAARLKDNGNVRELYVMGCFPERYKGELPTELPEVDGFFGVGQWKDLLSRISSADLKSSDNPYLKRCLETPGHYAYLRIADGCSRGCTYCIIPHIRGRYKSRHLDEIIEEAQHLAGSGVKELLPVAQELNSYGHDMDLGTGNEPLMGLFERLCEVEGIEWIRPLYLHPPACDEKLLAFWASQPKLCRYLDLPIEHASDKILKHMGRAGTQKQIRNLVENARNLMKNCVIRTSVIVGFPGETDQDFSELMAFIEDIRFDRLGSFCYSAEEGTLAAELPDQVPLEVIQHRRDELMKLQAEISRQKNDRYVGSEREVFIDDHDDNAGLSIAHSRLELPELDGDILIKGQYPIGKKMNVQIVEATEYDLFARPV</sequence>
<dbReference type="Gene3D" id="3.80.30.20">
    <property type="entry name" value="tm_1862 like domain"/>
    <property type="match status" value="1"/>
</dbReference>
<name>A0A532V221_UNCL8</name>
<feature type="binding site" evidence="8">
    <location>
        <position position="145"/>
    </location>
    <ligand>
        <name>[4Fe-4S] cluster</name>
        <dbReference type="ChEBI" id="CHEBI:49883"/>
        <label>2</label>
        <note>4Fe-4S-S-AdoMet</note>
    </ligand>
</feature>
<dbReference type="SFLD" id="SFLDF00274">
    <property type="entry name" value="ribosomal_protein_S12_methylth"/>
    <property type="match status" value="1"/>
</dbReference>
<dbReference type="InterPro" id="IPR012340">
    <property type="entry name" value="NA-bd_OB-fold"/>
</dbReference>
<protein>
    <recommendedName>
        <fullName evidence="8">Ribosomal protein uS12 methylthiotransferase RimO</fullName>
        <shortName evidence="8">uS12 MTTase</shortName>
        <shortName evidence="8">uS12 methylthiotransferase</shortName>
        <ecNumber evidence="8">2.8.4.4</ecNumber>
    </recommendedName>
    <alternativeName>
        <fullName evidence="8">Ribosomal protein uS12 (aspartate-C(3))-methylthiotransferase</fullName>
    </alternativeName>
    <alternativeName>
        <fullName evidence="8">Ribosome maturation factor RimO</fullName>
    </alternativeName>
</protein>
<dbReference type="PANTHER" id="PTHR43837">
    <property type="entry name" value="RIBOSOMAL PROTEIN S12 METHYLTHIOTRANSFERASE RIMO"/>
    <property type="match status" value="1"/>
</dbReference>
<evidence type="ECO:0000256" key="3">
    <source>
        <dbReference type="ARBA" id="ARBA00022679"/>
    </source>
</evidence>
<dbReference type="GO" id="GO:0005829">
    <property type="term" value="C:cytosol"/>
    <property type="evidence" value="ECO:0007669"/>
    <property type="project" value="TreeGrafter"/>
</dbReference>
<dbReference type="InterPro" id="IPR007197">
    <property type="entry name" value="rSAM"/>
</dbReference>
<dbReference type="SMART" id="SM00729">
    <property type="entry name" value="Elp3"/>
    <property type="match status" value="1"/>
</dbReference>
<keyword evidence="3 8" id="KW-0808">Transferase</keyword>
<comment type="function">
    <text evidence="8">Catalyzes the methylthiolation of an aspartic acid residue of ribosomal protein uS12.</text>
</comment>
<organism evidence="12 13">
    <name type="scientific">candidate division LCP-89 bacterium B3_LCP</name>
    <dbReference type="NCBI Taxonomy" id="2012998"/>
    <lineage>
        <taxon>Bacteria</taxon>
        <taxon>Pseudomonadati</taxon>
        <taxon>Bacteria division LCP-89</taxon>
    </lineage>
</organism>
<dbReference type="PROSITE" id="PS50926">
    <property type="entry name" value="TRAM"/>
    <property type="match status" value="1"/>
</dbReference>
<dbReference type="NCBIfam" id="TIGR00089">
    <property type="entry name" value="MiaB/RimO family radical SAM methylthiotransferase"/>
    <property type="match status" value="1"/>
</dbReference>
<dbReference type="PROSITE" id="PS51918">
    <property type="entry name" value="RADICAL_SAM"/>
    <property type="match status" value="1"/>
</dbReference>
<keyword evidence="2 8" id="KW-0963">Cytoplasm</keyword>
<dbReference type="GO" id="GO:0035599">
    <property type="term" value="F:aspartic acid methylthiotransferase activity"/>
    <property type="evidence" value="ECO:0007669"/>
    <property type="project" value="TreeGrafter"/>
</dbReference>
<dbReference type="Pfam" id="PF18693">
    <property type="entry name" value="TRAM_2"/>
    <property type="match status" value="1"/>
</dbReference>
<keyword evidence="1 8" id="KW-0004">4Fe-4S</keyword>
<evidence type="ECO:0000259" key="10">
    <source>
        <dbReference type="PROSITE" id="PS51449"/>
    </source>
</evidence>
<dbReference type="EC" id="2.8.4.4" evidence="8"/>
<keyword evidence="6 8" id="KW-0408">Iron</keyword>
<dbReference type="FunFam" id="3.80.30.20:FF:000001">
    <property type="entry name" value="tRNA-2-methylthio-N(6)-dimethylallyladenosine synthase 2"/>
    <property type="match status" value="1"/>
</dbReference>
<comment type="caution">
    <text evidence="12">The sequence shown here is derived from an EMBL/GenBank/DDBJ whole genome shotgun (WGS) entry which is preliminary data.</text>
</comment>
<keyword evidence="7 8" id="KW-0411">Iron-sulfur</keyword>
<dbReference type="CDD" id="cd01335">
    <property type="entry name" value="Radical_SAM"/>
    <property type="match status" value="1"/>
</dbReference>
<gene>
    <name evidence="8 12" type="primary">rimO</name>
    <name evidence="12" type="ORF">CEE37_06275</name>
</gene>
<dbReference type="GO" id="GO:0005840">
    <property type="term" value="C:ribosome"/>
    <property type="evidence" value="ECO:0007669"/>
    <property type="project" value="UniProtKB-KW"/>
</dbReference>
<comment type="catalytic activity">
    <reaction evidence="8">
        <text>L-aspartate(89)-[ribosomal protein uS12]-hydrogen + (sulfur carrier)-SH + AH2 + 2 S-adenosyl-L-methionine = 3-methylsulfanyl-L-aspartate(89)-[ribosomal protein uS12]-hydrogen + (sulfur carrier)-H + 5'-deoxyadenosine + L-methionine + A + S-adenosyl-L-homocysteine + 2 H(+)</text>
        <dbReference type="Rhea" id="RHEA:37087"/>
        <dbReference type="Rhea" id="RHEA-COMP:10460"/>
        <dbReference type="Rhea" id="RHEA-COMP:10461"/>
        <dbReference type="Rhea" id="RHEA-COMP:14737"/>
        <dbReference type="Rhea" id="RHEA-COMP:14739"/>
        <dbReference type="ChEBI" id="CHEBI:13193"/>
        <dbReference type="ChEBI" id="CHEBI:15378"/>
        <dbReference type="ChEBI" id="CHEBI:17319"/>
        <dbReference type="ChEBI" id="CHEBI:17499"/>
        <dbReference type="ChEBI" id="CHEBI:29917"/>
        <dbReference type="ChEBI" id="CHEBI:29961"/>
        <dbReference type="ChEBI" id="CHEBI:57844"/>
        <dbReference type="ChEBI" id="CHEBI:57856"/>
        <dbReference type="ChEBI" id="CHEBI:59789"/>
        <dbReference type="ChEBI" id="CHEBI:64428"/>
        <dbReference type="ChEBI" id="CHEBI:73599"/>
        <dbReference type="EC" id="2.8.4.4"/>
    </reaction>
</comment>
<evidence type="ECO:0000259" key="11">
    <source>
        <dbReference type="PROSITE" id="PS51918"/>
    </source>
</evidence>
<feature type="binding site" evidence="8">
    <location>
        <position position="11"/>
    </location>
    <ligand>
        <name>[4Fe-4S] cluster</name>
        <dbReference type="ChEBI" id="CHEBI:49883"/>
        <label>1</label>
    </ligand>
</feature>
<dbReference type="InterPro" id="IPR013848">
    <property type="entry name" value="Methylthiotransferase_N"/>
</dbReference>
<feature type="domain" description="Radical SAM core" evidence="11">
    <location>
        <begin position="131"/>
        <end position="364"/>
    </location>
</feature>
<dbReference type="PANTHER" id="PTHR43837:SF1">
    <property type="entry name" value="RIBOSOMAL PROTEIN US12 METHYLTHIOTRANSFERASE RIMO"/>
    <property type="match status" value="1"/>
</dbReference>